<evidence type="ECO:0000313" key="1">
    <source>
        <dbReference type="EMBL" id="CAE6699031.1"/>
    </source>
</evidence>
<protein>
    <submittedName>
        <fullName evidence="1">Uncharacterized protein</fullName>
    </submittedName>
</protein>
<accession>A0AAU9HN04</accession>
<name>A0AAU9HN04_9XANT</name>
<dbReference type="Proteomes" id="UP000835242">
    <property type="component" value="Chromosome"/>
</dbReference>
<dbReference type="AlphaFoldDB" id="A0AAU9HN04"/>
<dbReference type="EMBL" id="HG992337">
    <property type="protein sequence ID" value="CAE6699031.1"/>
    <property type="molecule type" value="Genomic_DNA"/>
</dbReference>
<organism evidence="1 2">
    <name type="scientific">Xanthomonas arboricola</name>
    <dbReference type="NCBI Taxonomy" id="56448"/>
    <lineage>
        <taxon>Bacteria</taxon>
        <taxon>Pseudomonadati</taxon>
        <taxon>Pseudomonadota</taxon>
        <taxon>Gammaproteobacteria</taxon>
        <taxon>Lysobacterales</taxon>
        <taxon>Lysobacteraceae</taxon>
        <taxon>Xanthomonas</taxon>
    </lineage>
</organism>
<evidence type="ECO:0000313" key="2">
    <source>
        <dbReference type="Proteomes" id="UP000835242"/>
    </source>
</evidence>
<proteinExistence type="predicted"/>
<reference evidence="1 2" key="1">
    <citation type="submission" date="2021-02" db="EMBL/GenBank/DDBJ databases">
        <authorList>
            <person name="Pothier F. J."/>
        </authorList>
    </citation>
    <scope>NUCLEOTIDE SEQUENCE [LARGE SCALE GENOMIC DNA]</scope>
    <source>
        <strain evidence="1 2">1314c</strain>
    </source>
</reference>
<dbReference type="EMBL" id="HG992337">
    <property type="protein sequence ID" value="CAE6699014.1"/>
    <property type="molecule type" value="Genomic_DNA"/>
</dbReference>
<gene>
    <name evidence="1" type="ORF">XA1314C_03770</name>
</gene>
<sequence>MQALLLAQKIVAVELEVLARDNGGTFTWFGDSDWGLA</sequence>